<accession>A0AAV3Q6H7</accession>
<comment type="caution">
    <text evidence="1">The sequence shown here is derived from an EMBL/GenBank/DDBJ whole genome shotgun (WGS) entry which is preliminary data.</text>
</comment>
<proteinExistence type="predicted"/>
<dbReference type="AlphaFoldDB" id="A0AAV3Q6H7"/>
<dbReference type="Proteomes" id="UP001454036">
    <property type="component" value="Unassembled WGS sequence"/>
</dbReference>
<gene>
    <name evidence="1" type="ORF">LIER_16149</name>
</gene>
<name>A0AAV3Q6H7_LITER</name>
<evidence type="ECO:0000313" key="2">
    <source>
        <dbReference type="Proteomes" id="UP001454036"/>
    </source>
</evidence>
<dbReference type="EMBL" id="BAABME010003580">
    <property type="protein sequence ID" value="GAA0159354.1"/>
    <property type="molecule type" value="Genomic_DNA"/>
</dbReference>
<keyword evidence="2" id="KW-1185">Reference proteome</keyword>
<reference evidence="1 2" key="1">
    <citation type="submission" date="2024-01" db="EMBL/GenBank/DDBJ databases">
        <title>The complete chloroplast genome sequence of Lithospermum erythrorhizon: insights into the phylogenetic relationship among Boraginaceae species and the maternal lineages of purple gromwells.</title>
        <authorList>
            <person name="Okada T."/>
            <person name="Watanabe K."/>
        </authorList>
    </citation>
    <scope>NUCLEOTIDE SEQUENCE [LARGE SCALE GENOMIC DNA]</scope>
</reference>
<evidence type="ECO:0000313" key="1">
    <source>
        <dbReference type="EMBL" id="GAA0159354.1"/>
    </source>
</evidence>
<sequence length="293" mass="31210">MNTMGKVLDNMPQPALTVNTIEQVIHGLANLQGATSGTGPSKIKNTWQVNKAGFGRGGVSILGETTTQKMSRRGNSTDFVVGQDCAITNVVQIVQLSNDSVEPTKTIDRPAELVTAGQGCSADTVAARKTGQSQEEHSITVHQLLMPAENAWQLVEQDGTTDEEQSRGPVIVDDQHEMSTTTALLGIPSKAIAQVAEKMAEIHGDSSSVGFSTPEKELGFKSVKKMGIERIKIEKFIGRNNFSVLANQGKDSTDKIDDAGVGSSDGFSEQVGIWLPKVQEIKGRHGDNGNVGP</sequence>
<protein>
    <submittedName>
        <fullName evidence="1">Uncharacterized protein</fullName>
    </submittedName>
</protein>
<organism evidence="1 2">
    <name type="scientific">Lithospermum erythrorhizon</name>
    <name type="common">Purple gromwell</name>
    <name type="synonym">Lithospermum officinale var. erythrorhizon</name>
    <dbReference type="NCBI Taxonomy" id="34254"/>
    <lineage>
        <taxon>Eukaryota</taxon>
        <taxon>Viridiplantae</taxon>
        <taxon>Streptophyta</taxon>
        <taxon>Embryophyta</taxon>
        <taxon>Tracheophyta</taxon>
        <taxon>Spermatophyta</taxon>
        <taxon>Magnoliopsida</taxon>
        <taxon>eudicotyledons</taxon>
        <taxon>Gunneridae</taxon>
        <taxon>Pentapetalae</taxon>
        <taxon>asterids</taxon>
        <taxon>lamiids</taxon>
        <taxon>Boraginales</taxon>
        <taxon>Boraginaceae</taxon>
        <taxon>Boraginoideae</taxon>
        <taxon>Lithospermeae</taxon>
        <taxon>Lithospermum</taxon>
    </lineage>
</organism>